<proteinExistence type="predicted"/>
<dbReference type="NCBIfam" id="TIGR04131">
    <property type="entry name" value="Bac_Flav_CTERM"/>
    <property type="match status" value="1"/>
</dbReference>
<protein>
    <submittedName>
        <fullName evidence="2">Gliding motility-associated-like protein</fullName>
    </submittedName>
</protein>
<comment type="caution">
    <text evidence="2">The sequence shown here is derived from an EMBL/GenBank/DDBJ whole genome shotgun (WGS) entry which is preliminary data.</text>
</comment>
<reference evidence="2 3" key="1">
    <citation type="submission" date="2020-08" db="EMBL/GenBank/DDBJ databases">
        <title>Genomic Encyclopedia of Type Strains, Phase IV (KMG-IV): sequencing the most valuable type-strain genomes for metagenomic binning, comparative biology and taxonomic classification.</title>
        <authorList>
            <person name="Goeker M."/>
        </authorList>
    </citation>
    <scope>NUCLEOTIDE SEQUENCE [LARGE SCALE GENOMIC DNA]</scope>
    <source>
        <strain evidence="2 3">DSM 105137</strain>
    </source>
</reference>
<keyword evidence="3" id="KW-1185">Reference proteome</keyword>
<feature type="signal peptide" evidence="1">
    <location>
        <begin position="1"/>
        <end position="28"/>
    </location>
</feature>
<feature type="chain" id="PRO_5033036254" evidence="1">
    <location>
        <begin position="29"/>
        <end position="955"/>
    </location>
</feature>
<dbReference type="Pfam" id="PF13585">
    <property type="entry name" value="CHU_C"/>
    <property type="match status" value="1"/>
</dbReference>
<dbReference type="EMBL" id="JACIFF010000002">
    <property type="protein sequence ID" value="MBB4078566.1"/>
    <property type="molecule type" value="Genomic_DNA"/>
</dbReference>
<sequence length="955" mass="102224">MTTVQTVLLMRAWSLLLAFFLVGTSLFAQEDCSNSIDDDGDGLVDLNDKEDCSCALSSDITSLLPNPSLESFNADQAGCTSVQPGGLPDGVNQANCLTGWQRVSLGTTDSWNAFTLPGAGPYFPAKLPLPLPSGTGVSGFWVGIKDAPNRNFVNGDGSTTSQYREYLAACLVDGQRMETGRNYRLTFSLGFMEPQVAVDDSISIDIKSPGPIELSIYGVRECGQLNFGEFYSCPEEVEAAGYELITNVTVDGTPGDWTDVMTDFVASNTYAGFAIGGSCGPDHERPNGGLYRNYYFIDNLILNTPDAFLEPVAGPVQVDGLTVCDEQITLTGQSTLGATYQWYRNGIAMVGQTSPVLNLRGGFSVDGRYALRVSTPVGCAVTDEVNIQRPIVSDLFPDTVAICNPGDTIEVYPRRTSGATFRWSDGSTGGSLSVVEPGTYSVTVSEACIEHTETFLAAIDPPFSYEITTSPANPCVGDTVTVRVTSNSYAPKVYFRSLPDERMLLANQGTTKVIAGETHALLAFIGNKCGMSMDTIHIASSDTFEVEAVEINNLVCNSSSGSISLTVADSDAVVYEWTDANGQSVGDDSPTLEVTTAGTYSVTLMDGVRCPKTLTYKVSSESFTASYSVEEGGCGIGGSIATSSVTGQAPFSYRWYRDGHLLAEQANKRGISNLAGGKYRVEIDDATGCTVSYDFTLTEPSPLHATATTLPIECGNPYSGAISVTAKGGVPPYVYRLNDTEEQTFPEYSKLTAGIYRISVVDARGCIFPLEPIAFRAPTPVSMDLSDNRTIRLGDTVVLNTASQQISSTSGTFEWFPARGLSCTDCPAPAAAPSVTTEYTVTYTNEDNCSISDRVVVTVNELPHIYAPTAFSPNGDDINDVFRVYRGGSVVSVTDLRIFDRWGELIWVQDSEEDPGWDGTFRGKPMTGAVFAYVGSVLLRNGMSVPIKGSVTLIN</sequence>
<evidence type="ECO:0000313" key="3">
    <source>
        <dbReference type="Proteomes" id="UP000576209"/>
    </source>
</evidence>
<evidence type="ECO:0000313" key="2">
    <source>
        <dbReference type="EMBL" id="MBB4078566.1"/>
    </source>
</evidence>
<dbReference type="Proteomes" id="UP000576209">
    <property type="component" value="Unassembled WGS sequence"/>
</dbReference>
<name>A0A840EC64_9BACT</name>
<evidence type="ECO:0000256" key="1">
    <source>
        <dbReference type="SAM" id="SignalP"/>
    </source>
</evidence>
<dbReference type="InterPro" id="IPR026341">
    <property type="entry name" value="T9SS_type_B"/>
</dbReference>
<gene>
    <name evidence="2" type="ORF">GGR28_001179</name>
</gene>
<organism evidence="2 3">
    <name type="scientific">Neolewinella aquimaris</name>
    <dbReference type="NCBI Taxonomy" id="1835722"/>
    <lineage>
        <taxon>Bacteria</taxon>
        <taxon>Pseudomonadati</taxon>
        <taxon>Bacteroidota</taxon>
        <taxon>Saprospiria</taxon>
        <taxon>Saprospirales</taxon>
        <taxon>Lewinellaceae</taxon>
        <taxon>Neolewinella</taxon>
    </lineage>
</organism>
<accession>A0A840EC64</accession>
<keyword evidence="1" id="KW-0732">Signal</keyword>
<dbReference type="AlphaFoldDB" id="A0A840EC64"/>